<dbReference type="EMBL" id="HACM01002610">
    <property type="protein sequence ID" value="CRZ03052.1"/>
    <property type="molecule type" value="Transcribed_RNA"/>
</dbReference>
<accession>A0A0H5QNB0</accession>
<reference evidence="1" key="1">
    <citation type="submission" date="2015-04" db="EMBL/GenBank/DDBJ databases">
        <title>The genome sequence of the plant pathogenic Rhizarian Plasmodiophora brassicae reveals insights in its biotrophic life cycle and the origin of chitin synthesis.</title>
        <authorList>
            <person name="Schwelm A."/>
            <person name="Fogelqvist J."/>
            <person name="Knaust A."/>
            <person name="Julke S."/>
            <person name="Lilja T."/>
            <person name="Dhandapani V."/>
            <person name="Bonilla-Rosso G."/>
            <person name="Karlsson M."/>
            <person name="Shevchenko A."/>
            <person name="Choi S.R."/>
            <person name="Kim H.G."/>
            <person name="Park J.Y."/>
            <person name="Lim Y.P."/>
            <person name="Ludwig-Muller J."/>
            <person name="Dixelius C."/>
        </authorList>
    </citation>
    <scope>NUCLEOTIDE SEQUENCE</scope>
    <source>
        <tissue evidence="1">Potato root galls</tissue>
    </source>
</reference>
<proteinExistence type="predicted"/>
<protein>
    <submittedName>
        <fullName evidence="1">Uncharacterized protein</fullName>
    </submittedName>
</protein>
<organism evidence="1">
    <name type="scientific">Spongospora subterranea</name>
    <dbReference type="NCBI Taxonomy" id="70186"/>
    <lineage>
        <taxon>Eukaryota</taxon>
        <taxon>Sar</taxon>
        <taxon>Rhizaria</taxon>
        <taxon>Endomyxa</taxon>
        <taxon>Phytomyxea</taxon>
        <taxon>Plasmodiophorida</taxon>
        <taxon>Plasmodiophoridae</taxon>
        <taxon>Spongospora</taxon>
    </lineage>
</organism>
<dbReference type="AlphaFoldDB" id="A0A0H5QNB0"/>
<evidence type="ECO:0000313" key="1">
    <source>
        <dbReference type="EMBL" id="CRZ03052.1"/>
    </source>
</evidence>
<name>A0A0H5QNB0_9EUKA</name>
<sequence>MGEENETPTTTRKASRQIVIVQAEESRFASFCSCCLFLRIEYCKKDFNFVTMNVQTRIPIIDASIGLALPVELSDPKSSKPLVQLCAPLFLCGSGGNSFRQGQAASPN</sequence>